<gene>
    <name evidence="12" type="ORF">FNF27_06097</name>
    <name evidence="10" type="ORF">FNF28_06735</name>
    <name evidence="9" type="ORF">FNF29_07030</name>
    <name evidence="11" type="ORF">FNF31_05515</name>
</gene>
<dbReference type="PANTHER" id="PTHR15614:SF2">
    <property type="entry name" value="INTRAFLAGELLAR TRANSPORT PROTEIN 81 HOMOLOG"/>
    <property type="match status" value="1"/>
</dbReference>
<dbReference type="OrthoDB" id="276029at2759"/>
<evidence type="ECO:0000256" key="2">
    <source>
        <dbReference type="ARBA" id="ARBA00022794"/>
    </source>
</evidence>
<evidence type="ECO:0000256" key="3">
    <source>
        <dbReference type="ARBA" id="ARBA00023054"/>
    </source>
</evidence>
<dbReference type="InterPro" id="IPR041146">
    <property type="entry name" value="IFT81_CH"/>
</dbReference>
<dbReference type="Proteomes" id="UP000323011">
    <property type="component" value="Unassembled WGS sequence"/>
</dbReference>
<comment type="similarity">
    <text evidence="6">Belongs to the IFT81 family.</text>
</comment>
<evidence type="ECO:0000313" key="13">
    <source>
        <dbReference type="Proteomes" id="UP000322899"/>
    </source>
</evidence>
<dbReference type="GO" id="GO:0015631">
    <property type="term" value="F:tubulin binding"/>
    <property type="evidence" value="ECO:0007669"/>
    <property type="project" value="InterPro"/>
</dbReference>
<dbReference type="AlphaFoldDB" id="A0A5A8E4L0"/>
<evidence type="ECO:0000256" key="7">
    <source>
        <dbReference type="SAM" id="Coils"/>
    </source>
</evidence>
<dbReference type="PANTHER" id="PTHR15614">
    <property type="entry name" value="INTRAFLAGELLAR TRANSPORT PROTEIN 81 HOMOLOG"/>
    <property type="match status" value="1"/>
</dbReference>
<evidence type="ECO:0000256" key="6">
    <source>
        <dbReference type="ARBA" id="ARBA00043983"/>
    </source>
</evidence>
<sequence>MAEPVNVQKIVAGLNAPPFEKKLSLVTFDELSPSELLQLLNDVFAHLDEAHKIDVRDEPPEIGGPRMLQFLKVLKVSVPSDPDSQAAFQSALLAGDRGRVYPVLQYVLDRLDILKKRAYVAKFLLPVPIPPEYVHDETTQTLLEQLGDLQEEFRETHKALDAMRADGSDPAELKREISQLESERRQLLERIEGLKKKTGSLSGFAAIFEATSNLRKEQEEEAKLADRLADQRAALAEAEVLHRAAARRLAEARAKSRADASASELVAAARREEEEHRGLLDRVLPEAMESRRATLARLQDKLSGPRRGMDDVASLQASVRDADARLAATIEHLAEKERAAGESKLGLFRQQSLLVSRKLQSKAVEVERAKRAVEEASAEVERREARLAEMAGARHMRKEDFVAYAASVRAKLQQIKRLKAEQATMRAETAVLGRTEQLLKGRAGNVDELLAKLEERRGVAGYTLVESAIDKVSGQKARVDATKGAMLEEISRLVRDIKAQVQSMSPILAELRKVRTEFADVEGAHKKAKARFATEAAGFTARRARLEKEADTYQADAIGTEQQYQQLVTLISVADMRLERAESERSFRAGDGQLLRDIETHERLLHETFERQDKLHSVLTGRQREIQEFSTEHAAQRRHFDAMVKLLGAKAAAMRDEAAAEAAQAGAGGAGIGMTEVGGANVMTIE</sequence>
<dbReference type="OMA" id="WILTHME"/>
<dbReference type="GO" id="GO:0030992">
    <property type="term" value="C:intraciliary transport particle B"/>
    <property type="evidence" value="ECO:0007669"/>
    <property type="project" value="InterPro"/>
</dbReference>
<dbReference type="GO" id="GO:0042073">
    <property type="term" value="P:intraciliary transport"/>
    <property type="evidence" value="ECO:0007669"/>
    <property type="project" value="InterPro"/>
</dbReference>
<accession>A0A5A8E4L0</accession>
<evidence type="ECO:0000313" key="12">
    <source>
        <dbReference type="EMBL" id="KAA0172298.1"/>
    </source>
</evidence>
<comment type="subcellular location">
    <subcellularLocation>
        <location evidence="1">Cell projection</location>
        <location evidence="1">Cilium</location>
    </subcellularLocation>
</comment>
<dbReference type="Proteomes" id="UP000322899">
    <property type="component" value="Unassembled WGS sequence"/>
</dbReference>
<dbReference type="GO" id="GO:0036064">
    <property type="term" value="C:ciliary basal body"/>
    <property type="evidence" value="ECO:0007669"/>
    <property type="project" value="TreeGrafter"/>
</dbReference>
<evidence type="ECO:0000256" key="5">
    <source>
        <dbReference type="ARBA" id="ARBA00023273"/>
    </source>
</evidence>
<dbReference type="GO" id="GO:0060271">
    <property type="term" value="P:cilium assembly"/>
    <property type="evidence" value="ECO:0007669"/>
    <property type="project" value="InterPro"/>
</dbReference>
<protein>
    <recommendedName>
        <fullName evidence="8">IFT81 calponin homology domain-containing protein</fullName>
    </recommendedName>
</protein>
<reference evidence="13 14" key="1">
    <citation type="submission" date="2019-07" db="EMBL/GenBank/DDBJ databases">
        <title>Genomes of Cafeteria roenbergensis.</title>
        <authorList>
            <person name="Fischer M.G."/>
            <person name="Hackl T."/>
            <person name="Roman M."/>
        </authorList>
    </citation>
    <scope>NUCLEOTIDE SEQUENCE [LARGE SCALE GENOMIC DNA]</scope>
    <source>
        <strain evidence="9 14">BVI</strain>
        <strain evidence="11 16">Cflag</strain>
        <strain evidence="12 13">E4-10P</strain>
        <strain evidence="10 15">RCC970-E3</strain>
    </source>
</reference>
<proteinExistence type="inferred from homology"/>
<keyword evidence="2" id="KW-0970">Cilium biogenesis/degradation</keyword>
<keyword evidence="14" id="KW-1185">Reference proteome</keyword>
<dbReference type="EMBL" id="VLTN01000059">
    <property type="protein sequence ID" value="KAA0147941.1"/>
    <property type="molecule type" value="Genomic_DNA"/>
</dbReference>
<feature type="coiled-coil region" evidence="7">
    <location>
        <begin position="170"/>
        <end position="255"/>
    </location>
</feature>
<feature type="coiled-coil region" evidence="7">
    <location>
        <begin position="536"/>
        <end position="563"/>
    </location>
</feature>
<dbReference type="Pfam" id="PF18383">
    <property type="entry name" value="IFT81_CH"/>
    <property type="match status" value="1"/>
</dbReference>
<evidence type="ECO:0000256" key="1">
    <source>
        <dbReference type="ARBA" id="ARBA00004138"/>
    </source>
</evidence>
<evidence type="ECO:0000256" key="4">
    <source>
        <dbReference type="ARBA" id="ARBA00023069"/>
    </source>
</evidence>
<evidence type="ECO:0000313" key="9">
    <source>
        <dbReference type="EMBL" id="KAA0147941.1"/>
    </source>
</evidence>
<keyword evidence="3 7" id="KW-0175">Coiled coil</keyword>
<evidence type="ECO:0000313" key="11">
    <source>
        <dbReference type="EMBL" id="KAA0158184.1"/>
    </source>
</evidence>
<name>A0A5A8E4L0_CAFRO</name>
<feature type="coiled-coil region" evidence="7">
    <location>
        <begin position="356"/>
        <end position="428"/>
    </location>
</feature>
<dbReference type="Gene3D" id="1.10.418.70">
    <property type="entry name" value="Intraflagellar transport protein 81, N-terminal domain"/>
    <property type="match status" value="1"/>
</dbReference>
<dbReference type="Proteomes" id="UP000325113">
    <property type="component" value="Unassembled WGS sequence"/>
</dbReference>
<evidence type="ECO:0000259" key="8">
    <source>
        <dbReference type="Pfam" id="PF18383"/>
    </source>
</evidence>
<dbReference type="EMBL" id="VLTL01000183">
    <property type="protein sequence ID" value="KAA0155268.1"/>
    <property type="molecule type" value="Genomic_DNA"/>
</dbReference>
<evidence type="ECO:0000313" key="15">
    <source>
        <dbReference type="Proteomes" id="UP000324907"/>
    </source>
</evidence>
<evidence type="ECO:0000313" key="16">
    <source>
        <dbReference type="Proteomes" id="UP000325113"/>
    </source>
</evidence>
<keyword evidence="4" id="KW-0969">Cilium</keyword>
<keyword evidence="5" id="KW-0966">Cell projection</keyword>
<organism evidence="12 13">
    <name type="scientific">Cafeteria roenbergensis</name>
    <name type="common">Marine flagellate</name>
    <dbReference type="NCBI Taxonomy" id="33653"/>
    <lineage>
        <taxon>Eukaryota</taxon>
        <taxon>Sar</taxon>
        <taxon>Stramenopiles</taxon>
        <taxon>Bigyra</taxon>
        <taxon>Opalozoa</taxon>
        <taxon>Bicosoecida</taxon>
        <taxon>Cafeteriaceae</taxon>
        <taxon>Cafeteria</taxon>
    </lineage>
</organism>
<evidence type="ECO:0000313" key="10">
    <source>
        <dbReference type="EMBL" id="KAA0155268.1"/>
    </source>
</evidence>
<feature type="domain" description="IFT81 calponin homology" evidence="8">
    <location>
        <begin position="6"/>
        <end position="127"/>
    </location>
</feature>
<evidence type="ECO:0000313" key="14">
    <source>
        <dbReference type="Proteomes" id="UP000323011"/>
    </source>
</evidence>
<dbReference type="InterPro" id="IPR043016">
    <property type="entry name" value="IFT81_N_sf"/>
</dbReference>
<dbReference type="InterPro" id="IPR029600">
    <property type="entry name" value="IFT81"/>
</dbReference>
<dbReference type="EMBL" id="VLTM01000070">
    <property type="protein sequence ID" value="KAA0158184.1"/>
    <property type="molecule type" value="Genomic_DNA"/>
</dbReference>
<comment type="caution">
    <text evidence="12">The sequence shown here is derived from an EMBL/GenBank/DDBJ whole genome shotgun (WGS) entry which is preliminary data.</text>
</comment>
<dbReference type="Proteomes" id="UP000324907">
    <property type="component" value="Unassembled WGS sequence"/>
</dbReference>
<dbReference type="EMBL" id="VLTO01000049">
    <property type="protein sequence ID" value="KAA0172298.1"/>
    <property type="molecule type" value="Genomic_DNA"/>
</dbReference>